<dbReference type="RefSeq" id="WP_283212145.1">
    <property type="nucleotide sequence ID" value="NZ_JASGBI010000001.1"/>
</dbReference>
<proteinExistence type="predicted"/>
<dbReference type="EMBL" id="JASGBI010000001">
    <property type="protein sequence ID" value="MDI9238697.1"/>
    <property type="molecule type" value="Genomic_DNA"/>
</dbReference>
<protein>
    <submittedName>
        <fullName evidence="1">Uncharacterized protein</fullName>
    </submittedName>
</protein>
<dbReference type="Proteomes" id="UP001321580">
    <property type="component" value="Unassembled WGS sequence"/>
</dbReference>
<evidence type="ECO:0000313" key="2">
    <source>
        <dbReference type="Proteomes" id="UP001321580"/>
    </source>
</evidence>
<gene>
    <name evidence="1" type="ORF">QLQ15_07185</name>
</gene>
<name>A0ABT6XEW7_9GAMM</name>
<comment type="caution">
    <text evidence="1">The sequence shown here is derived from an EMBL/GenBank/DDBJ whole genome shotgun (WGS) entry which is preliminary data.</text>
</comment>
<dbReference type="InterPro" id="IPR046560">
    <property type="entry name" value="DUF6714"/>
</dbReference>
<keyword evidence="2" id="KW-1185">Reference proteome</keyword>
<organism evidence="1 2">
    <name type="scientific">Lysobacter stagni</name>
    <dbReference type="NCBI Taxonomy" id="3045172"/>
    <lineage>
        <taxon>Bacteria</taxon>
        <taxon>Pseudomonadati</taxon>
        <taxon>Pseudomonadota</taxon>
        <taxon>Gammaproteobacteria</taxon>
        <taxon>Lysobacterales</taxon>
        <taxon>Lysobacteraceae</taxon>
        <taxon>Lysobacter</taxon>
    </lineage>
</organism>
<dbReference type="Pfam" id="PF20461">
    <property type="entry name" value="DUF6714"/>
    <property type="match status" value="1"/>
</dbReference>
<evidence type="ECO:0000313" key="1">
    <source>
        <dbReference type="EMBL" id="MDI9238697.1"/>
    </source>
</evidence>
<reference evidence="1 2" key="1">
    <citation type="submission" date="2023-05" db="EMBL/GenBank/DDBJ databases">
        <title>Lysobacter sp. strain LF1 Genome sequencing and assembly.</title>
        <authorList>
            <person name="Jung Y."/>
        </authorList>
    </citation>
    <scope>NUCLEOTIDE SEQUENCE [LARGE SCALE GENOMIC DNA]</scope>
    <source>
        <strain evidence="1 2">LF1</strain>
    </source>
</reference>
<sequence>MHDGAGMFDAEALKARIETVFRTHPGPPAISLRAGNAIDDGEPPPPWDAALDAPDASYMECNAWGLPHLDAASWLHYLPIFMCHALDHLPDRDSSIATDALLFSLQPPDRDPPRFGSLSSEEQTVVGQFLDLLAFDPRSKWTDQAMTALEEYWAPGATYR</sequence>
<accession>A0ABT6XEW7</accession>